<sequence length="59" mass="7053">MLPLKDLFAISDKGLLLHETKWRQKQAFFGISRWRAFSRHGFSRYSDRGQARSDQQRNL</sequence>
<dbReference type="AlphaFoldDB" id="A0A1S7NNB6"/>
<dbReference type="EMBL" id="FBWC01000004">
    <property type="protein sequence ID" value="CUX09479.1"/>
    <property type="molecule type" value="Genomic_DNA"/>
</dbReference>
<organism evidence="1 2">
    <name type="scientific">Agrobacterium tumefaciens str. Kerr 14</name>
    <dbReference type="NCBI Taxonomy" id="1183424"/>
    <lineage>
        <taxon>Bacteria</taxon>
        <taxon>Pseudomonadati</taxon>
        <taxon>Pseudomonadota</taxon>
        <taxon>Alphaproteobacteria</taxon>
        <taxon>Hyphomicrobiales</taxon>
        <taxon>Rhizobiaceae</taxon>
        <taxon>Rhizobium/Agrobacterium group</taxon>
        <taxon>Agrobacterium</taxon>
        <taxon>Agrobacterium tumefaciens complex</taxon>
    </lineage>
</organism>
<reference evidence="1 2" key="1">
    <citation type="submission" date="2016-01" db="EMBL/GenBank/DDBJ databases">
        <authorList>
            <person name="Oliw E.H."/>
        </authorList>
    </citation>
    <scope>NUCLEOTIDE SEQUENCE [LARGE SCALE GENOMIC DNA]</scope>
    <source>
        <strain evidence="1 2">Kerr 14</strain>
    </source>
</reference>
<proteinExistence type="predicted"/>
<evidence type="ECO:0000313" key="1">
    <source>
        <dbReference type="EMBL" id="CUX09479.1"/>
    </source>
</evidence>
<protein>
    <submittedName>
        <fullName evidence="1">Uncharacterized protein</fullName>
    </submittedName>
</protein>
<accession>A0A1S7NNB6</accession>
<evidence type="ECO:0000313" key="2">
    <source>
        <dbReference type="Proteomes" id="UP000191897"/>
    </source>
</evidence>
<gene>
    <name evidence="1" type="ORF">AGR4C_Cc120005</name>
</gene>
<name>A0A1S7NNB6_AGRTU</name>
<dbReference type="Proteomes" id="UP000191897">
    <property type="component" value="Unassembled WGS sequence"/>
</dbReference>